<feature type="domain" description="Glycosyltransferase 2-like" evidence="1">
    <location>
        <begin position="75"/>
        <end position="195"/>
    </location>
</feature>
<dbReference type="InterPro" id="IPR029044">
    <property type="entry name" value="Nucleotide-diphossugar_trans"/>
</dbReference>
<dbReference type="eggNOG" id="COG1216">
    <property type="taxonomic scope" value="Bacteria"/>
</dbReference>
<protein>
    <submittedName>
        <fullName evidence="2">Glycosyl transferase family 2</fullName>
    </submittedName>
</protein>
<dbReference type="Pfam" id="PF00535">
    <property type="entry name" value="Glycos_transf_2"/>
    <property type="match status" value="2"/>
</dbReference>
<reference evidence="2 3" key="1">
    <citation type="journal article" date="2013" name="PLoS ONE">
        <title>The first genomic and proteomic characterization of a deep-sea sulfate reducer: insights into the piezophilic lifestyle of Desulfovibrio piezophilus.</title>
        <authorList>
            <person name="Pradel N."/>
            <person name="Ji B."/>
            <person name="Gimenez G."/>
            <person name="Talla E."/>
            <person name="Lenoble P."/>
            <person name="Garel M."/>
            <person name="Tamburini C."/>
            <person name="Fourquet P."/>
            <person name="Lebrun R."/>
            <person name="Bertin P."/>
            <person name="Denis Y."/>
            <person name="Pophillat M."/>
            <person name="Barbe V."/>
            <person name="Ollivier B."/>
            <person name="Dolla A."/>
        </authorList>
    </citation>
    <scope>NUCLEOTIDE SEQUENCE [LARGE SCALE GENOMIC DNA]</scope>
    <source>
        <strain evidence="3">DSM 10523 / SB164P1</strain>
    </source>
</reference>
<dbReference type="KEGG" id="dpi:BN4_12060"/>
<dbReference type="InterPro" id="IPR001173">
    <property type="entry name" value="Glyco_trans_2-like"/>
</dbReference>
<reference evidence="3" key="2">
    <citation type="journal article" date="2013" name="Stand. Genomic Sci.">
        <title>Complete genome sequence of Desulfocapsa sulfexigens, a marine deltaproteobacterium specialized in disproportionating inorganic sulfur compounds.</title>
        <authorList>
            <person name="Finster K.W."/>
            <person name="Kjeldsen K.U."/>
            <person name="Kube M."/>
            <person name="Reinhardt R."/>
            <person name="Mussmann M."/>
            <person name="Amann R."/>
            <person name="Schreiber L."/>
        </authorList>
    </citation>
    <scope>NUCLEOTIDE SEQUENCE [LARGE SCALE GENOMIC DNA]</scope>
    <source>
        <strain evidence="3">DSM 10523 / SB164P1</strain>
    </source>
</reference>
<evidence type="ECO:0000313" key="3">
    <source>
        <dbReference type="Proteomes" id="UP000011724"/>
    </source>
</evidence>
<gene>
    <name evidence="2" type="ordered locus">BN4_12060</name>
</gene>
<dbReference type="PANTHER" id="PTHR22916">
    <property type="entry name" value="GLYCOSYLTRANSFERASE"/>
    <property type="match status" value="1"/>
</dbReference>
<dbReference type="PATRIC" id="fig|879567.3.peg.2192"/>
<dbReference type="SUPFAM" id="SSF53448">
    <property type="entry name" value="Nucleotide-diphospho-sugar transferases"/>
    <property type="match status" value="1"/>
</dbReference>
<dbReference type="RefSeq" id="WP_015415339.1">
    <property type="nucleotide sequence ID" value="NC_020409.1"/>
</dbReference>
<accession>M1WMB1</accession>
<dbReference type="BioCyc" id="DPIE1322246:BN4_RS10360-MONOMER"/>
<feature type="domain" description="Glycosyltransferase 2-like" evidence="1">
    <location>
        <begin position="10"/>
        <end position="59"/>
    </location>
</feature>
<dbReference type="Gene3D" id="3.90.550.10">
    <property type="entry name" value="Spore Coat Polysaccharide Biosynthesis Protein SpsA, Chain A"/>
    <property type="match status" value="1"/>
</dbReference>
<dbReference type="PANTHER" id="PTHR22916:SF3">
    <property type="entry name" value="UDP-GLCNAC:BETAGAL BETA-1,3-N-ACETYLGLUCOSAMINYLTRANSFERASE-LIKE PROTEIN 1"/>
    <property type="match status" value="1"/>
</dbReference>
<evidence type="ECO:0000259" key="1">
    <source>
        <dbReference type="Pfam" id="PF00535"/>
    </source>
</evidence>
<proteinExistence type="predicted"/>
<keyword evidence="2" id="KW-0808">Transferase</keyword>
<dbReference type="Proteomes" id="UP000011724">
    <property type="component" value="Chromosome"/>
</dbReference>
<dbReference type="EMBL" id="FO203427">
    <property type="protein sequence ID" value="CCH49295.1"/>
    <property type="molecule type" value="Genomic_DNA"/>
</dbReference>
<name>M1WMB1_PSEP2</name>
<dbReference type="OrthoDB" id="5379872at2"/>
<dbReference type="HOGENOM" id="CLU_025996_0_7_7"/>
<dbReference type="STRING" id="1322246.BN4_12060"/>
<organism evidence="2 3">
    <name type="scientific">Pseudodesulfovibrio piezophilus (strain DSM 21447 / JCM 15486 / C1TLV30)</name>
    <name type="common">Desulfovibrio piezophilus</name>
    <dbReference type="NCBI Taxonomy" id="1322246"/>
    <lineage>
        <taxon>Bacteria</taxon>
        <taxon>Pseudomonadati</taxon>
        <taxon>Thermodesulfobacteriota</taxon>
        <taxon>Desulfovibrionia</taxon>
        <taxon>Desulfovibrionales</taxon>
        <taxon>Desulfovibrionaceae</taxon>
    </lineage>
</organism>
<dbReference type="GO" id="GO:0016758">
    <property type="term" value="F:hexosyltransferase activity"/>
    <property type="evidence" value="ECO:0007669"/>
    <property type="project" value="UniProtKB-ARBA"/>
</dbReference>
<keyword evidence="3" id="KW-1185">Reference proteome</keyword>
<sequence>MNGGKAPLVSVIVPTYNQGHYLRQALDSVMFQDYPEIEIIISNFGSTDGTSDIIRDYLNTVKTEHVDPVSHMAEDGTVVRLPKIAYPQNRSITVLDSTENIGGTAAYNEGFQKATGTYCMYLVGDDYLLPNALSELVPALETGVDVAYADMFVVNDQGHILHHLEKPDYDFAACFAQWFHLGVCRLYRREWHDRLGFYSTDFRNANDYDFMLRLAEAGALFKRVPKVLYCTRIHEKSGEGETANWRDNGYENLLRESKECAQRARNHLSRTEAEDER</sequence>
<evidence type="ECO:0000313" key="2">
    <source>
        <dbReference type="EMBL" id="CCH49295.1"/>
    </source>
</evidence>
<dbReference type="AlphaFoldDB" id="M1WMB1"/>